<dbReference type="InterPro" id="IPR014284">
    <property type="entry name" value="RNA_pol_sigma-70_dom"/>
</dbReference>
<evidence type="ECO:0000256" key="3">
    <source>
        <dbReference type="ARBA" id="ARBA00023082"/>
    </source>
</evidence>
<dbReference type="Pfam" id="PF08281">
    <property type="entry name" value="Sigma70_r4_2"/>
    <property type="match status" value="1"/>
</dbReference>
<sequence length="195" mass="22991">MKINSNSELVFFESFKRGDEKAFAYFYEKYFNAIKSFCTSFIYDHDEAENITQEAFLNLWEKRADVMSLNGIPSFLYTYGKSKCLNAIRHNEVKKRFKNDVLNEKEKSLDLEILSSFSFDTLEVTELEKIIERSIAKLPLTTRTVFLKKRHEHKKNAEIAEEMQVSLKSVEAHMTKALKLLKNSLQDYFLFIFHI</sequence>
<dbReference type="NCBIfam" id="TIGR02985">
    <property type="entry name" value="Sig70_bacteroi1"/>
    <property type="match status" value="1"/>
</dbReference>
<dbReference type="SUPFAM" id="SSF88946">
    <property type="entry name" value="Sigma2 domain of RNA polymerase sigma factors"/>
    <property type="match status" value="1"/>
</dbReference>
<evidence type="ECO:0000259" key="6">
    <source>
        <dbReference type="Pfam" id="PF08281"/>
    </source>
</evidence>
<dbReference type="EMBL" id="JBBYHU010000044">
    <property type="protein sequence ID" value="MEL1242418.1"/>
    <property type="molecule type" value="Genomic_DNA"/>
</dbReference>
<keyword evidence="3" id="KW-0731">Sigma factor</keyword>
<comment type="caution">
    <text evidence="7">The sequence shown here is derived from an EMBL/GenBank/DDBJ whole genome shotgun (WGS) entry which is preliminary data.</text>
</comment>
<dbReference type="PANTHER" id="PTHR43133">
    <property type="entry name" value="RNA POLYMERASE ECF-TYPE SIGMA FACTO"/>
    <property type="match status" value="1"/>
</dbReference>
<dbReference type="InterPro" id="IPR013325">
    <property type="entry name" value="RNA_pol_sigma_r2"/>
</dbReference>
<dbReference type="InterPro" id="IPR013249">
    <property type="entry name" value="RNA_pol_sigma70_r4_t2"/>
</dbReference>
<dbReference type="NCBIfam" id="TIGR02937">
    <property type="entry name" value="sigma70-ECF"/>
    <property type="match status" value="1"/>
</dbReference>
<evidence type="ECO:0000313" key="8">
    <source>
        <dbReference type="Proteomes" id="UP001398556"/>
    </source>
</evidence>
<feature type="domain" description="RNA polymerase sigma factor 70 region 4 type 2" evidence="6">
    <location>
        <begin position="130"/>
        <end position="181"/>
    </location>
</feature>
<dbReference type="Proteomes" id="UP001398556">
    <property type="component" value="Unassembled WGS sequence"/>
</dbReference>
<reference evidence="7 8" key="1">
    <citation type="submission" date="2024-04" db="EMBL/GenBank/DDBJ databases">
        <title>Flavobacterium sp. DGU99 16S ribosomal RNA gene Genome sequencing and assembly.</title>
        <authorList>
            <person name="Park S."/>
        </authorList>
    </citation>
    <scope>NUCLEOTIDE SEQUENCE [LARGE SCALE GENOMIC DNA]</scope>
    <source>
        <strain evidence="7 8">DGU99</strain>
    </source>
</reference>
<name>A0ABU9HQK3_9FLAO</name>
<evidence type="ECO:0000256" key="2">
    <source>
        <dbReference type="ARBA" id="ARBA00023015"/>
    </source>
</evidence>
<evidence type="ECO:0000256" key="4">
    <source>
        <dbReference type="ARBA" id="ARBA00023163"/>
    </source>
</evidence>
<dbReference type="InterPro" id="IPR013324">
    <property type="entry name" value="RNA_pol_sigma_r3/r4-like"/>
</dbReference>
<dbReference type="InterPro" id="IPR007627">
    <property type="entry name" value="RNA_pol_sigma70_r2"/>
</dbReference>
<comment type="similarity">
    <text evidence="1">Belongs to the sigma-70 factor family. ECF subfamily.</text>
</comment>
<dbReference type="InterPro" id="IPR036388">
    <property type="entry name" value="WH-like_DNA-bd_sf"/>
</dbReference>
<dbReference type="InterPro" id="IPR039425">
    <property type="entry name" value="RNA_pol_sigma-70-like"/>
</dbReference>
<keyword evidence="2" id="KW-0805">Transcription regulation</keyword>
<gene>
    <name evidence="7" type="ORF">AAEO59_15285</name>
</gene>
<dbReference type="Gene3D" id="1.10.10.10">
    <property type="entry name" value="Winged helix-like DNA-binding domain superfamily/Winged helix DNA-binding domain"/>
    <property type="match status" value="1"/>
</dbReference>
<dbReference type="PANTHER" id="PTHR43133:SF46">
    <property type="entry name" value="RNA POLYMERASE SIGMA-70 FACTOR ECF SUBFAMILY"/>
    <property type="match status" value="1"/>
</dbReference>
<evidence type="ECO:0000259" key="5">
    <source>
        <dbReference type="Pfam" id="PF04542"/>
    </source>
</evidence>
<organism evidence="7 8">
    <name type="scientific">Flavobacterium flavipallidum</name>
    <dbReference type="NCBI Taxonomy" id="3139140"/>
    <lineage>
        <taxon>Bacteria</taxon>
        <taxon>Pseudomonadati</taxon>
        <taxon>Bacteroidota</taxon>
        <taxon>Flavobacteriia</taxon>
        <taxon>Flavobacteriales</taxon>
        <taxon>Flavobacteriaceae</taxon>
        <taxon>Flavobacterium</taxon>
    </lineage>
</organism>
<dbReference type="RefSeq" id="WP_341701616.1">
    <property type="nucleotide sequence ID" value="NZ_JBBYHU010000044.1"/>
</dbReference>
<dbReference type="Pfam" id="PF04542">
    <property type="entry name" value="Sigma70_r2"/>
    <property type="match status" value="1"/>
</dbReference>
<dbReference type="InterPro" id="IPR014327">
    <property type="entry name" value="RNA_pol_sigma70_bacteroid"/>
</dbReference>
<accession>A0ABU9HQK3</accession>
<dbReference type="SUPFAM" id="SSF88659">
    <property type="entry name" value="Sigma3 and sigma4 domains of RNA polymerase sigma factors"/>
    <property type="match status" value="1"/>
</dbReference>
<evidence type="ECO:0000256" key="1">
    <source>
        <dbReference type="ARBA" id="ARBA00010641"/>
    </source>
</evidence>
<proteinExistence type="inferred from homology"/>
<keyword evidence="8" id="KW-1185">Reference proteome</keyword>
<keyword evidence="4" id="KW-0804">Transcription</keyword>
<feature type="domain" description="RNA polymerase sigma-70 region 2" evidence="5">
    <location>
        <begin position="26"/>
        <end position="91"/>
    </location>
</feature>
<dbReference type="Gene3D" id="1.10.1740.10">
    <property type="match status" value="1"/>
</dbReference>
<protein>
    <submittedName>
        <fullName evidence="7">RNA polymerase sigma-70 factor</fullName>
    </submittedName>
</protein>
<evidence type="ECO:0000313" key="7">
    <source>
        <dbReference type="EMBL" id="MEL1242418.1"/>
    </source>
</evidence>